<keyword evidence="3 6" id="KW-0812">Transmembrane</keyword>
<feature type="domain" description="NADH:quinone oxidoreductase/Mrp antiporter transmembrane" evidence="8">
    <location>
        <begin position="128"/>
        <end position="407"/>
    </location>
</feature>
<dbReference type="InterPro" id="IPR010227">
    <property type="entry name" value="NADH_Q_OxRdtase_chainM/4"/>
</dbReference>
<evidence type="ECO:0000256" key="4">
    <source>
        <dbReference type="ARBA" id="ARBA00022989"/>
    </source>
</evidence>
<evidence type="ECO:0000256" key="2">
    <source>
        <dbReference type="ARBA" id="ARBA00009025"/>
    </source>
</evidence>
<organism evidence="9 10">
    <name type="scientific">Candidatus Danuiimicrobium aquiferis</name>
    <dbReference type="NCBI Taxonomy" id="1801832"/>
    <lineage>
        <taxon>Bacteria</taxon>
        <taxon>Pseudomonadati</taxon>
        <taxon>Candidatus Omnitrophota</taxon>
        <taxon>Candidatus Danuiimicrobium</taxon>
    </lineage>
</organism>
<name>A0A1G1KXZ1_9BACT</name>
<dbReference type="Proteomes" id="UP000178187">
    <property type="component" value="Unassembled WGS sequence"/>
</dbReference>
<feature type="transmembrane region" description="Helical" evidence="7">
    <location>
        <begin position="110"/>
        <end position="128"/>
    </location>
</feature>
<dbReference type="GO" id="GO:0048039">
    <property type="term" value="F:ubiquinone binding"/>
    <property type="evidence" value="ECO:0007669"/>
    <property type="project" value="TreeGrafter"/>
</dbReference>
<comment type="similarity">
    <text evidence="2">Belongs to the complex I subunit 4 family.</text>
</comment>
<protein>
    <submittedName>
        <fullName evidence="9">Oxidoreductase</fullName>
    </submittedName>
</protein>
<reference evidence="9 10" key="1">
    <citation type="journal article" date="2016" name="Nat. Commun.">
        <title>Thousands of microbial genomes shed light on interconnected biogeochemical processes in an aquifer system.</title>
        <authorList>
            <person name="Anantharaman K."/>
            <person name="Brown C.T."/>
            <person name="Hug L.A."/>
            <person name="Sharon I."/>
            <person name="Castelle C.J."/>
            <person name="Probst A.J."/>
            <person name="Thomas B.C."/>
            <person name="Singh A."/>
            <person name="Wilkins M.J."/>
            <person name="Karaoz U."/>
            <person name="Brodie E.L."/>
            <person name="Williams K.H."/>
            <person name="Hubbard S.S."/>
            <person name="Banfield J.F."/>
        </authorList>
    </citation>
    <scope>NUCLEOTIDE SEQUENCE [LARGE SCALE GENOMIC DNA]</scope>
</reference>
<dbReference type="GO" id="GO:0015990">
    <property type="term" value="P:electron transport coupled proton transport"/>
    <property type="evidence" value="ECO:0007669"/>
    <property type="project" value="TreeGrafter"/>
</dbReference>
<dbReference type="AlphaFoldDB" id="A0A1G1KXZ1"/>
<feature type="transmembrane region" description="Helical" evidence="7">
    <location>
        <begin position="163"/>
        <end position="184"/>
    </location>
</feature>
<feature type="transmembrane region" description="Helical" evidence="7">
    <location>
        <begin position="204"/>
        <end position="225"/>
    </location>
</feature>
<feature type="transmembrane region" description="Helical" evidence="7">
    <location>
        <begin position="402"/>
        <end position="423"/>
    </location>
</feature>
<dbReference type="EMBL" id="MHFR01000042">
    <property type="protein sequence ID" value="OGW97489.1"/>
    <property type="molecule type" value="Genomic_DNA"/>
</dbReference>
<evidence type="ECO:0000256" key="1">
    <source>
        <dbReference type="ARBA" id="ARBA00004127"/>
    </source>
</evidence>
<dbReference type="GO" id="GO:0012505">
    <property type="term" value="C:endomembrane system"/>
    <property type="evidence" value="ECO:0007669"/>
    <property type="project" value="UniProtKB-SubCell"/>
</dbReference>
<feature type="transmembrane region" description="Helical" evidence="7">
    <location>
        <begin position="81"/>
        <end position="103"/>
    </location>
</feature>
<dbReference type="GO" id="GO:0008137">
    <property type="term" value="F:NADH dehydrogenase (ubiquinone) activity"/>
    <property type="evidence" value="ECO:0007669"/>
    <property type="project" value="InterPro"/>
</dbReference>
<dbReference type="PANTHER" id="PTHR43507">
    <property type="entry name" value="NADH-UBIQUINONE OXIDOREDUCTASE CHAIN 4"/>
    <property type="match status" value="1"/>
</dbReference>
<feature type="transmembrane region" description="Helical" evidence="7">
    <location>
        <begin position="327"/>
        <end position="348"/>
    </location>
</feature>
<evidence type="ECO:0000256" key="5">
    <source>
        <dbReference type="ARBA" id="ARBA00023136"/>
    </source>
</evidence>
<evidence type="ECO:0000313" key="9">
    <source>
        <dbReference type="EMBL" id="OGW97489.1"/>
    </source>
</evidence>
<dbReference type="InterPro" id="IPR001750">
    <property type="entry name" value="ND/Mrp_TM"/>
</dbReference>
<evidence type="ECO:0000256" key="7">
    <source>
        <dbReference type="SAM" id="Phobius"/>
    </source>
</evidence>
<dbReference type="GO" id="GO:0016020">
    <property type="term" value="C:membrane"/>
    <property type="evidence" value="ECO:0007669"/>
    <property type="project" value="UniProtKB-SubCell"/>
</dbReference>
<gene>
    <name evidence="9" type="ORF">A3G33_09620</name>
</gene>
<dbReference type="PRINTS" id="PR01437">
    <property type="entry name" value="NUOXDRDTASE4"/>
</dbReference>
<dbReference type="InterPro" id="IPR003918">
    <property type="entry name" value="NADH_UbQ_OxRdtase"/>
</dbReference>
<proteinExistence type="inferred from homology"/>
<keyword evidence="4 7" id="KW-1133">Transmembrane helix</keyword>
<evidence type="ECO:0000313" key="10">
    <source>
        <dbReference type="Proteomes" id="UP000178187"/>
    </source>
</evidence>
<accession>A0A1G1KXZ1</accession>
<feature type="transmembrane region" description="Helical" evidence="7">
    <location>
        <begin position="237"/>
        <end position="257"/>
    </location>
</feature>
<evidence type="ECO:0000256" key="3">
    <source>
        <dbReference type="ARBA" id="ARBA00022692"/>
    </source>
</evidence>
<feature type="transmembrane region" description="Helical" evidence="7">
    <location>
        <begin position="368"/>
        <end position="390"/>
    </location>
</feature>
<evidence type="ECO:0000256" key="6">
    <source>
        <dbReference type="RuleBase" id="RU000320"/>
    </source>
</evidence>
<dbReference type="PANTHER" id="PTHR43507:SF1">
    <property type="entry name" value="NADH-UBIQUINONE OXIDOREDUCTASE CHAIN 4"/>
    <property type="match status" value="1"/>
</dbReference>
<dbReference type="GO" id="GO:0042773">
    <property type="term" value="P:ATP synthesis coupled electron transport"/>
    <property type="evidence" value="ECO:0007669"/>
    <property type="project" value="InterPro"/>
</dbReference>
<comment type="subcellular location">
    <subcellularLocation>
        <location evidence="1">Endomembrane system</location>
        <topology evidence="1">Multi-pass membrane protein</topology>
    </subcellularLocation>
    <subcellularLocation>
        <location evidence="6">Membrane</location>
        <topology evidence="6">Multi-pass membrane protein</topology>
    </subcellularLocation>
</comment>
<feature type="transmembrane region" description="Helical" evidence="7">
    <location>
        <begin position="134"/>
        <end position="151"/>
    </location>
</feature>
<keyword evidence="5 7" id="KW-0472">Membrane</keyword>
<dbReference type="Pfam" id="PF00361">
    <property type="entry name" value="Proton_antipo_M"/>
    <property type="match status" value="1"/>
</dbReference>
<feature type="transmembrane region" description="Helical" evidence="7">
    <location>
        <begin position="28"/>
        <end position="49"/>
    </location>
</feature>
<sequence length="487" mass="54112">MPILSSLIFLPVAGMIIILCLHKDNRRLIQTIATMITGIQFVLSVYLLFRFDAQATGLQFVEHFSWIPQMNVFYHLGIDGINLPMVFVSGLLGFLACIASFGIKERLKEYFALYLLLQTGIMGTFLSIDLFLFYIFWEIVLVPMYFLIGIWGGPRKEYAAIKFFLYTLAGSLFMLLGILALYLTSSSHTFDIMDLAKQSFPLQFQQIVFLALFFGFAIKVPIFPFHTWLPDAHVEAPTPISVILAGVLLKMGTYGFYRISYPILPEAAVWFGPAMGILAVIGIVYGGFVAFAQKDFKSMVAYSSVSHMGFILLGLSAFTLAGFQGGMMQMVTHGLITGALFLLVGVLYDRAHIRDLDGFGGLFAKMTVYGGFLIFISLASLGLPGLAGFVSEFMILMGSFPVHPWMTGFSCLGILLAACYLLYMIQRVLLGKLNPKWENLPDMNAREIFTLVPLMILILLIGIYPKVALHFMTTGITNLLNIMGVQA</sequence>
<dbReference type="NCBIfam" id="TIGR01972">
    <property type="entry name" value="NDH_I_M"/>
    <property type="match status" value="1"/>
</dbReference>
<dbReference type="GO" id="GO:0003954">
    <property type="term" value="F:NADH dehydrogenase activity"/>
    <property type="evidence" value="ECO:0007669"/>
    <property type="project" value="TreeGrafter"/>
</dbReference>
<feature type="transmembrane region" description="Helical" evidence="7">
    <location>
        <begin position="444"/>
        <end position="464"/>
    </location>
</feature>
<comment type="caution">
    <text evidence="9">The sequence shown here is derived from an EMBL/GenBank/DDBJ whole genome shotgun (WGS) entry which is preliminary data.</text>
</comment>
<feature type="transmembrane region" description="Helical" evidence="7">
    <location>
        <begin position="299"/>
        <end position="321"/>
    </location>
</feature>
<evidence type="ECO:0000259" key="8">
    <source>
        <dbReference type="Pfam" id="PF00361"/>
    </source>
</evidence>
<feature type="transmembrane region" description="Helical" evidence="7">
    <location>
        <begin position="269"/>
        <end position="292"/>
    </location>
</feature>
<feature type="transmembrane region" description="Helical" evidence="7">
    <location>
        <begin position="6"/>
        <end position="21"/>
    </location>
</feature>